<gene>
    <name evidence="3" type="ORF">J2W55_000965</name>
</gene>
<dbReference type="InterPro" id="IPR011050">
    <property type="entry name" value="Pectin_lyase_fold/virulence"/>
</dbReference>
<keyword evidence="1" id="KW-0732">Signal</keyword>
<name>A0ABU1T6X3_9SPHI</name>
<dbReference type="Proteomes" id="UP001247620">
    <property type="component" value="Unassembled WGS sequence"/>
</dbReference>
<dbReference type="SUPFAM" id="SSF51126">
    <property type="entry name" value="Pectin lyase-like"/>
    <property type="match status" value="1"/>
</dbReference>
<evidence type="ECO:0000259" key="2">
    <source>
        <dbReference type="PROSITE" id="PS50022"/>
    </source>
</evidence>
<evidence type="ECO:0000313" key="4">
    <source>
        <dbReference type="Proteomes" id="UP001247620"/>
    </source>
</evidence>
<keyword evidence="4" id="KW-1185">Reference proteome</keyword>
<protein>
    <recommendedName>
        <fullName evidence="2">F5/8 type C domain-containing protein</fullName>
    </recommendedName>
</protein>
<dbReference type="SUPFAM" id="SSF49785">
    <property type="entry name" value="Galactose-binding domain-like"/>
    <property type="match status" value="1"/>
</dbReference>
<proteinExistence type="predicted"/>
<dbReference type="Gene3D" id="2.60.120.260">
    <property type="entry name" value="Galactose-binding domain-like"/>
    <property type="match status" value="1"/>
</dbReference>
<organism evidence="3 4">
    <name type="scientific">Mucilaginibacter pocheonensis</name>
    <dbReference type="NCBI Taxonomy" id="398050"/>
    <lineage>
        <taxon>Bacteria</taxon>
        <taxon>Pseudomonadati</taxon>
        <taxon>Bacteroidota</taxon>
        <taxon>Sphingobacteriia</taxon>
        <taxon>Sphingobacteriales</taxon>
        <taxon>Sphingobacteriaceae</taxon>
        <taxon>Mucilaginibacter</taxon>
    </lineage>
</organism>
<comment type="caution">
    <text evidence="3">The sequence shown here is derived from an EMBL/GenBank/DDBJ whole genome shotgun (WGS) entry which is preliminary data.</text>
</comment>
<dbReference type="InterPro" id="IPR008979">
    <property type="entry name" value="Galactose-bd-like_sf"/>
</dbReference>
<dbReference type="Gene3D" id="2.160.20.10">
    <property type="entry name" value="Single-stranded right-handed beta-helix, Pectin lyase-like"/>
    <property type="match status" value="1"/>
</dbReference>
<evidence type="ECO:0000256" key="1">
    <source>
        <dbReference type="SAM" id="SignalP"/>
    </source>
</evidence>
<sequence length="686" mass="73628">MKKIALLLLSLLITNITSAQKIESEWVYWGKDGKLVYKTTPAGDKIMDFSHAGYMGGGIALPVVPAKRLVKPSGGNDDTQLIQNAIDEVAAMPLKNGFRGTVELAPGTFTCSGLIVLSVSGVVLRGHGSGAGGTIIKMVGSPHTAIVIGRGNTNVALGRTEKADSSTVNTIRTSITDAYVPSGSVSFTVADASGFKIGDIININRPVTESWVHFMGMDNMWRDGKKQTWIRTGAHGVTKRKIIAIAGNKLTLDIPLADSYDAKFLNPPGAIVVKAMPAPRVMQVGVENLHIQCPPLEIDYGHAPYAGVRVGGDDCWVKDVYCEETMNTTVLAGNRITMEKVIVKHTYANLGASKPTDFSLEGSQNLIDRCEITGGNMYFVWTSSLIAGPNVLLNCTFKGIGSRIQPHQRWSTGLLVDNCTVPDGGIDFMNRGIAGSGHGWTMGWAVAWNCIAKTYIIQNPPGAANWAIGCIGKREQTARLFDSNPVLPDGNFDSHGSPVGIQSLYLAQLAERAGTQGIKNIGYIANSKKMFPNKVVSVLPVKTDGDKTLGLNLAFARPVNTSDVKGNTHEFGGEKSVDGNQNTYWCTDDGVTKAALEIDMEGPVNMNALQLSEALGQHIEEYKVEAQLDSDWKLLAHGTTIGKNLIVKFPPTIAWKVKLTVLKAKTNVAISNFGLYLENGKSGSKI</sequence>
<feature type="signal peptide" evidence="1">
    <location>
        <begin position="1"/>
        <end position="19"/>
    </location>
</feature>
<reference evidence="3 4" key="1">
    <citation type="submission" date="2023-07" db="EMBL/GenBank/DDBJ databases">
        <title>Sorghum-associated microbial communities from plants grown in Nebraska, USA.</title>
        <authorList>
            <person name="Schachtman D."/>
        </authorList>
    </citation>
    <scope>NUCLEOTIDE SEQUENCE [LARGE SCALE GENOMIC DNA]</scope>
    <source>
        <strain evidence="3 4">3262</strain>
    </source>
</reference>
<dbReference type="Pfam" id="PF00754">
    <property type="entry name" value="F5_F8_type_C"/>
    <property type="match status" value="1"/>
</dbReference>
<feature type="domain" description="F5/8 type C" evidence="2">
    <location>
        <begin position="544"/>
        <end position="632"/>
    </location>
</feature>
<dbReference type="RefSeq" id="WP_310092537.1">
    <property type="nucleotide sequence ID" value="NZ_JAVDUU010000001.1"/>
</dbReference>
<feature type="chain" id="PRO_5045567030" description="F5/8 type C domain-containing protein" evidence="1">
    <location>
        <begin position="20"/>
        <end position="686"/>
    </location>
</feature>
<accession>A0ABU1T6X3</accession>
<dbReference type="PROSITE" id="PS50022">
    <property type="entry name" value="FA58C_3"/>
    <property type="match status" value="1"/>
</dbReference>
<dbReference type="InterPro" id="IPR000421">
    <property type="entry name" value="FA58C"/>
</dbReference>
<dbReference type="InterPro" id="IPR012334">
    <property type="entry name" value="Pectin_lyas_fold"/>
</dbReference>
<evidence type="ECO:0000313" key="3">
    <source>
        <dbReference type="EMBL" id="MDR6941137.1"/>
    </source>
</evidence>
<dbReference type="EMBL" id="JAVDUU010000001">
    <property type="protein sequence ID" value="MDR6941137.1"/>
    <property type="molecule type" value="Genomic_DNA"/>
</dbReference>